<accession>A0AAW2L5Z3</accession>
<reference evidence="3" key="1">
    <citation type="submission" date="2020-06" db="EMBL/GenBank/DDBJ databases">
        <authorList>
            <person name="Li T."/>
            <person name="Hu X."/>
            <person name="Zhang T."/>
            <person name="Song X."/>
            <person name="Zhang H."/>
            <person name="Dai N."/>
            <person name="Sheng W."/>
            <person name="Hou X."/>
            <person name="Wei L."/>
        </authorList>
    </citation>
    <scope>NUCLEOTIDE SEQUENCE</scope>
    <source>
        <strain evidence="3">G02</strain>
        <tissue evidence="3">Leaf</tissue>
    </source>
</reference>
<dbReference type="InterPro" id="IPR001584">
    <property type="entry name" value="Integrase_cat-core"/>
</dbReference>
<protein>
    <recommendedName>
        <fullName evidence="2">Integrase catalytic domain-containing protein</fullName>
    </recommendedName>
</protein>
<gene>
    <name evidence="3" type="ORF">Sradi_5741100</name>
</gene>
<organism evidence="3">
    <name type="scientific">Sesamum radiatum</name>
    <name type="common">Black benniseed</name>
    <dbReference type="NCBI Taxonomy" id="300843"/>
    <lineage>
        <taxon>Eukaryota</taxon>
        <taxon>Viridiplantae</taxon>
        <taxon>Streptophyta</taxon>
        <taxon>Embryophyta</taxon>
        <taxon>Tracheophyta</taxon>
        <taxon>Spermatophyta</taxon>
        <taxon>Magnoliopsida</taxon>
        <taxon>eudicotyledons</taxon>
        <taxon>Gunneridae</taxon>
        <taxon>Pentapetalae</taxon>
        <taxon>asterids</taxon>
        <taxon>lamiids</taxon>
        <taxon>Lamiales</taxon>
        <taxon>Pedaliaceae</taxon>
        <taxon>Sesamum</taxon>
    </lineage>
</organism>
<name>A0AAW2L5Z3_SESRA</name>
<evidence type="ECO:0000259" key="2">
    <source>
        <dbReference type="PROSITE" id="PS50994"/>
    </source>
</evidence>
<dbReference type="GO" id="GO:0015074">
    <property type="term" value="P:DNA integration"/>
    <property type="evidence" value="ECO:0007669"/>
    <property type="project" value="InterPro"/>
</dbReference>
<dbReference type="GO" id="GO:0003676">
    <property type="term" value="F:nucleic acid binding"/>
    <property type="evidence" value="ECO:0007669"/>
    <property type="project" value="InterPro"/>
</dbReference>
<feature type="compositionally biased region" description="Acidic residues" evidence="1">
    <location>
        <begin position="283"/>
        <end position="292"/>
    </location>
</feature>
<feature type="compositionally biased region" description="Basic and acidic residues" evidence="1">
    <location>
        <begin position="306"/>
        <end position="322"/>
    </location>
</feature>
<feature type="region of interest" description="Disordered" evidence="1">
    <location>
        <begin position="283"/>
        <end position="332"/>
    </location>
</feature>
<dbReference type="PANTHER" id="PTHR47266">
    <property type="entry name" value="ENDONUCLEASE-RELATED"/>
    <property type="match status" value="1"/>
</dbReference>
<comment type="caution">
    <text evidence="3">The sequence shown here is derived from an EMBL/GenBank/DDBJ whole genome shotgun (WGS) entry which is preliminary data.</text>
</comment>
<proteinExistence type="predicted"/>
<reference evidence="3" key="2">
    <citation type="journal article" date="2024" name="Plant">
        <title>Genomic evolution and insights into agronomic trait innovations of Sesamum species.</title>
        <authorList>
            <person name="Miao H."/>
            <person name="Wang L."/>
            <person name="Qu L."/>
            <person name="Liu H."/>
            <person name="Sun Y."/>
            <person name="Le M."/>
            <person name="Wang Q."/>
            <person name="Wei S."/>
            <person name="Zheng Y."/>
            <person name="Lin W."/>
            <person name="Duan Y."/>
            <person name="Cao H."/>
            <person name="Xiong S."/>
            <person name="Wang X."/>
            <person name="Wei L."/>
            <person name="Li C."/>
            <person name="Ma Q."/>
            <person name="Ju M."/>
            <person name="Zhao R."/>
            <person name="Li G."/>
            <person name="Mu C."/>
            <person name="Tian Q."/>
            <person name="Mei H."/>
            <person name="Zhang T."/>
            <person name="Gao T."/>
            <person name="Zhang H."/>
        </authorList>
    </citation>
    <scope>NUCLEOTIDE SEQUENCE</scope>
    <source>
        <strain evidence="3">G02</strain>
    </source>
</reference>
<dbReference type="Gene3D" id="1.10.340.70">
    <property type="match status" value="1"/>
</dbReference>
<dbReference type="InterPro" id="IPR052160">
    <property type="entry name" value="Gypsy_RT_Integrase-like"/>
</dbReference>
<dbReference type="PROSITE" id="PS50994">
    <property type="entry name" value="INTEGRASE"/>
    <property type="match status" value="1"/>
</dbReference>
<dbReference type="InterPro" id="IPR036397">
    <property type="entry name" value="RNaseH_sf"/>
</dbReference>
<dbReference type="AlphaFoldDB" id="A0AAW2L5Z3"/>
<feature type="domain" description="Integrase catalytic" evidence="2">
    <location>
        <begin position="163"/>
        <end position="236"/>
    </location>
</feature>
<sequence>MTGDESSSWNSPSSLHTLTALDRAYDYHVKDTVTSRTNPRYSHRAHVTAMIPQVCGLLPYYRSRGLKSYRPSLQGFHMTIPAKAEHLPDDRWEAVKLKARATRFLEQADTLYKRSYTHPLLRCLSIEEGVHVLQEIHSGSCGAHVGTWTLANKTLRAGYFWPIKKQDAKHQWGMDIIGPFPVASGQRKFLLVAIDYFTRWVEAEPLARITEGEVMKFIWKNIVCRFGIPREIILDNDVGIGVKTTELTRRDHHMDALEAWSVTVSLMWSSYALSSAVGVCSEDGEFQEDDPSPDGNRRQIPCLRPRPGDDRRKDRTRTDPKPKSSHGKSPSL</sequence>
<dbReference type="InterPro" id="IPR012337">
    <property type="entry name" value="RNaseH-like_sf"/>
</dbReference>
<dbReference type="EMBL" id="JACGWJ010000026">
    <property type="protein sequence ID" value="KAL0313418.1"/>
    <property type="molecule type" value="Genomic_DNA"/>
</dbReference>
<evidence type="ECO:0000313" key="3">
    <source>
        <dbReference type="EMBL" id="KAL0313418.1"/>
    </source>
</evidence>
<evidence type="ECO:0000256" key="1">
    <source>
        <dbReference type="SAM" id="MobiDB-lite"/>
    </source>
</evidence>
<dbReference type="SUPFAM" id="SSF53098">
    <property type="entry name" value="Ribonuclease H-like"/>
    <property type="match status" value="1"/>
</dbReference>
<dbReference type="Gene3D" id="3.30.420.10">
    <property type="entry name" value="Ribonuclease H-like superfamily/Ribonuclease H"/>
    <property type="match status" value="1"/>
</dbReference>